<keyword evidence="1" id="KW-1133">Transmembrane helix</keyword>
<gene>
    <name evidence="2" type="ORF">ABS24_04340</name>
</gene>
<feature type="transmembrane region" description="Helical" evidence="1">
    <location>
        <begin position="17"/>
        <end position="37"/>
    </location>
</feature>
<proteinExistence type="predicted"/>
<dbReference type="AlphaFoldDB" id="A0A0R2U364"/>
<accession>A0A0R2U364</accession>
<keyword evidence="1" id="KW-0472">Membrane</keyword>
<comment type="caution">
    <text evidence="2">The sequence shown here is derived from an EMBL/GenBank/DDBJ whole genome shotgun (WGS) entry which is preliminary data.</text>
</comment>
<name>A0A0R2U364_9GAMM</name>
<protein>
    <submittedName>
        <fullName evidence="2">Uncharacterized protein</fullName>
    </submittedName>
</protein>
<evidence type="ECO:0000256" key="1">
    <source>
        <dbReference type="SAM" id="Phobius"/>
    </source>
</evidence>
<dbReference type="Pfam" id="PF20567">
    <property type="entry name" value="DUF6776"/>
    <property type="match status" value="1"/>
</dbReference>
<reference evidence="2 3" key="1">
    <citation type="submission" date="2015-10" db="EMBL/GenBank/DDBJ databases">
        <title>Metagenome-Assembled Genomes uncover a global brackish microbiome.</title>
        <authorList>
            <person name="Hugerth L.W."/>
            <person name="Larsson J."/>
            <person name="Alneberg J."/>
            <person name="Lindh M.V."/>
            <person name="Legrand C."/>
            <person name="Pinhassi J."/>
            <person name="Andersson A.F."/>
        </authorList>
    </citation>
    <scope>NUCLEOTIDE SEQUENCE [LARGE SCALE GENOMIC DNA]</scope>
    <source>
        <strain evidence="2">BACL26 MAG-121220-bin70</strain>
    </source>
</reference>
<evidence type="ECO:0000313" key="2">
    <source>
        <dbReference type="EMBL" id="KRO93881.1"/>
    </source>
</evidence>
<evidence type="ECO:0000313" key="3">
    <source>
        <dbReference type="Proteomes" id="UP000051213"/>
    </source>
</evidence>
<organism evidence="2 3">
    <name type="scientific">SAR92 bacterium BACL26 MAG-121220-bin70</name>
    <dbReference type="NCBI Taxonomy" id="1655626"/>
    <lineage>
        <taxon>Bacteria</taxon>
        <taxon>Pseudomonadati</taxon>
        <taxon>Pseudomonadota</taxon>
        <taxon>Gammaproteobacteria</taxon>
        <taxon>Cellvibrionales</taxon>
        <taxon>Porticoccaceae</taxon>
        <taxon>SAR92 clade</taxon>
    </lineage>
</organism>
<keyword evidence="1" id="KW-0812">Transmembrane</keyword>
<sequence>MSERRSIVVTYRQGFRYWLYGLIVLVSLVSVMTGILWERHKGSQILAEKNDLADEVSALQDLVKFKTTELDMIRVNSDVDTAALENARQEMMGLQAQIYQDQEQLQLYRELLEDTDPPGGLSVSRFQLTLVDSKNIAYRWVARQKTVKMQATTILVDIRVMGSQGNKPVSLSLSELDTEVKVMPLTIKFKYFSINQGVLSLPDGFNPDTVQISLGYSWSDKLTYKQTFDWKVEE</sequence>
<dbReference type="InterPro" id="IPR046703">
    <property type="entry name" value="DUF6776"/>
</dbReference>
<dbReference type="Proteomes" id="UP000051213">
    <property type="component" value="Unassembled WGS sequence"/>
</dbReference>
<dbReference type="EMBL" id="LICA01000199">
    <property type="protein sequence ID" value="KRO93881.1"/>
    <property type="molecule type" value="Genomic_DNA"/>
</dbReference>